<comment type="caution">
    <text evidence="1">The sequence shown here is derived from an EMBL/GenBank/DDBJ whole genome shotgun (WGS) entry which is preliminary data.</text>
</comment>
<evidence type="ECO:0000313" key="1">
    <source>
        <dbReference type="EMBL" id="MCP9550677.1"/>
    </source>
</evidence>
<dbReference type="EMBL" id="JANDWU010000041">
    <property type="protein sequence ID" value="MCP9550677.1"/>
    <property type="molecule type" value="Genomic_DNA"/>
</dbReference>
<protein>
    <submittedName>
        <fullName evidence="1">Uncharacterized protein</fullName>
    </submittedName>
</protein>
<evidence type="ECO:0000313" key="2">
    <source>
        <dbReference type="Proteomes" id="UP001205506"/>
    </source>
</evidence>
<proteinExistence type="predicted"/>
<name>A0AAW5IE16_9BACT</name>
<gene>
    <name evidence="1" type="ORF">NNC68_14545</name>
</gene>
<reference evidence="1" key="1">
    <citation type="submission" date="2022-07" db="EMBL/GenBank/DDBJ databases">
        <title>Prevotella copri.</title>
        <authorList>
            <person name="Yang C."/>
        </authorList>
    </citation>
    <scope>NUCLEOTIDE SEQUENCE</scope>
    <source>
        <strain evidence="1">HF1805</strain>
    </source>
</reference>
<accession>A0AAW5IE16</accession>
<dbReference type="Proteomes" id="UP001205506">
    <property type="component" value="Unassembled WGS sequence"/>
</dbReference>
<sequence length="84" mass="9790">MGVNFSKDSIESAYCFFHQKLRVYEFSHSHTQRDNIEYAISQYVDGMTPALYQLLANGTPHYLLDHTAFEQDMRHAIELLDGMM</sequence>
<organism evidence="1 2">
    <name type="scientific">Segatella copri</name>
    <dbReference type="NCBI Taxonomy" id="165179"/>
    <lineage>
        <taxon>Bacteria</taxon>
        <taxon>Pseudomonadati</taxon>
        <taxon>Bacteroidota</taxon>
        <taxon>Bacteroidia</taxon>
        <taxon>Bacteroidales</taxon>
        <taxon>Prevotellaceae</taxon>
        <taxon>Segatella</taxon>
    </lineage>
</organism>
<dbReference type="AlphaFoldDB" id="A0AAW5IE16"/>